<accession>A0A6S6T1A0</accession>
<feature type="transmembrane region" description="Helical" evidence="1">
    <location>
        <begin position="106"/>
        <end position="126"/>
    </location>
</feature>
<name>A0A6S6T1A0_9BACT</name>
<dbReference type="EMBL" id="CACVAR010000201">
    <property type="protein sequence ID" value="CAA6810437.1"/>
    <property type="molecule type" value="Genomic_DNA"/>
</dbReference>
<gene>
    <name evidence="2" type="ORF">HELGO_WM16086</name>
</gene>
<proteinExistence type="predicted"/>
<protein>
    <submittedName>
        <fullName evidence="2">Uncharacterized protein</fullName>
    </submittedName>
</protein>
<organism evidence="2">
    <name type="scientific">uncultured Sulfurovum sp</name>
    <dbReference type="NCBI Taxonomy" id="269237"/>
    <lineage>
        <taxon>Bacteria</taxon>
        <taxon>Pseudomonadati</taxon>
        <taxon>Campylobacterota</taxon>
        <taxon>Epsilonproteobacteria</taxon>
        <taxon>Campylobacterales</taxon>
        <taxon>Sulfurovaceae</taxon>
        <taxon>Sulfurovum</taxon>
        <taxon>environmental samples</taxon>
    </lineage>
</organism>
<dbReference type="AlphaFoldDB" id="A0A6S6T1A0"/>
<keyword evidence="1" id="KW-0472">Membrane</keyword>
<evidence type="ECO:0000256" key="1">
    <source>
        <dbReference type="SAM" id="Phobius"/>
    </source>
</evidence>
<keyword evidence="1" id="KW-0812">Transmembrane</keyword>
<feature type="transmembrane region" description="Helical" evidence="1">
    <location>
        <begin position="133"/>
        <end position="155"/>
    </location>
</feature>
<feature type="transmembrane region" description="Helical" evidence="1">
    <location>
        <begin position="23"/>
        <end position="45"/>
    </location>
</feature>
<dbReference type="Pfam" id="PF23396">
    <property type="entry name" value="DUF7103"/>
    <property type="match status" value="1"/>
</dbReference>
<feature type="transmembrane region" description="Helical" evidence="1">
    <location>
        <begin position="51"/>
        <end position="71"/>
    </location>
</feature>
<dbReference type="InterPro" id="IPR055529">
    <property type="entry name" value="DUF7103"/>
</dbReference>
<reference evidence="2" key="1">
    <citation type="submission" date="2020-01" db="EMBL/GenBank/DDBJ databases">
        <authorList>
            <person name="Meier V. D."/>
            <person name="Meier V D."/>
        </authorList>
    </citation>
    <scope>NUCLEOTIDE SEQUENCE</scope>
    <source>
        <strain evidence="2">HLG_WM_MAG_03</strain>
    </source>
</reference>
<evidence type="ECO:0000313" key="2">
    <source>
        <dbReference type="EMBL" id="CAA6810437.1"/>
    </source>
</evidence>
<feature type="transmembrane region" description="Helical" evidence="1">
    <location>
        <begin position="83"/>
        <end position="100"/>
    </location>
</feature>
<sequence>MNWLRSKIRAAKIDVFRFTEGQLIQYVGFLLIPLLFWAAAGFVIYDSISEYALHIPLVFALTLGWVAKLFIQNGYVSIGRKQWFELIIGWAMVGLIVFDMEGNTKIPHYIFATIFFEGSVFNMIYYSSGRYRIFAILFGLFLNFAMAGCFIWGWYSIFWAEWIGMLPISVHKSLETLGIID</sequence>
<keyword evidence="1" id="KW-1133">Transmembrane helix</keyword>